<dbReference type="KEGG" id="vg:4156463"/>
<dbReference type="Proteomes" id="UP000006653">
    <property type="component" value="Segment"/>
</dbReference>
<evidence type="ECO:0000313" key="1">
    <source>
        <dbReference type="EMBL" id="ABF72630.1"/>
    </source>
</evidence>
<evidence type="ECO:0000313" key="2">
    <source>
        <dbReference type="Proteomes" id="UP000006653"/>
    </source>
</evidence>
<dbReference type="GeneID" id="4156463"/>
<dbReference type="EMBL" id="DQ529280">
    <property type="protein sequence ID" value="ABF72630.1"/>
    <property type="molecule type" value="Genomic_DNA"/>
</dbReference>
<keyword evidence="2" id="KW-1185">Reference proteome</keyword>
<sequence>MIKAAEMAKMVAQNSTEIVNSVSVHFDDFFNDNMKDTMRHNDCQRRYWFN</sequence>
<name>Q19CU5_9CAUD</name>
<protein>
    <submittedName>
        <fullName evidence="1">Uncharacterized protein</fullName>
    </submittedName>
</protein>
<accession>Q19CU5</accession>
<organism evidence="1 2">
    <name type="scientific">Aeromonas phage 25</name>
    <dbReference type="NCBI Taxonomy" id="2911441"/>
    <lineage>
        <taxon>Viruses</taxon>
        <taxon>Duplodnaviria</taxon>
        <taxon>Heunggongvirae</taxon>
        <taxon>Uroviricota</taxon>
        <taxon>Caudoviricetes</taxon>
        <taxon>Pantevenvirales</taxon>
        <taxon>Straboviridae</taxon>
        <taxon>Tulanevirus</taxon>
        <taxon>Tulanevirus bteighttwo</taxon>
    </lineage>
</organism>
<dbReference type="RefSeq" id="YP_656306.1">
    <property type="nucleotide sequence ID" value="NC_008208.1"/>
</dbReference>
<gene>
    <name evidence="1" type="ORF">PHG25ORF071c</name>
</gene>
<proteinExistence type="predicted"/>
<reference evidence="1 2" key="1">
    <citation type="submission" date="2006-05" db="EMBL/GenBank/DDBJ databases">
        <title>Comlete genome of Aeromonas salmonicida bacteriophage 25.</title>
        <authorList>
            <person name="Petrov V.M."/>
            <person name="Nolan J.M."/>
            <person name="Bertrand C."/>
            <person name="Krisch H.M."/>
            <person name="Karam J.D."/>
        </authorList>
    </citation>
    <scope>NUCLEOTIDE SEQUENCE [LARGE SCALE GENOMIC DNA]</scope>
</reference>